<accession>A0A2K8JPN7</accession>
<name>A0A2K8JPN7_PRIPG</name>
<keyword evidence="2" id="KW-0732">Signal</keyword>
<feature type="region of interest" description="Disordered" evidence="1">
    <location>
        <begin position="231"/>
        <end position="255"/>
    </location>
</feature>
<evidence type="ECO:0000259" key="3">
    <source>
        <dbReference type="PROSITE" id="PS50835"/>
    </source>
</evidence>
<dbReference type="PANTHER" id="PTHR21261:SF15">
    <property type="entry name" value="BEATEN PATH IIIA, ISOFORM D-RELATED"/>
    <property type="match status" value="1"/>
</dbReference>
<dbReference type="InterPro" id="IPR007110">
    <property type="entry name" value="Ig-like_dom"/>
</dbReference>
<sequence length="288" mass="32381">MKSTLVNLLCLLFFTGVVVGLKLLEIRVDKYAIRGGSTVLECIFDLQGEALYSVKWYKDGAEFYRFTPRDNPSAQMFPVPGIHVKLEASNETHVMLRSLGINSTGRYRCEVSGEAPSFQTVSDHRDMLTIQLPEQGPRIDGGQPRYQVGDYVRLNCTSGPSKPAAMLTWYINGDQANDSLLIGPRIQSIGPYLEETALGLHFRVERQHFRNGDLKLKCLASIATVYWNSNEESVEGDRPQRPPVLEVKDNQPHTSRADMVQVPSGQQNIELYSNLILILMLMMLINFS</sequence>
<feature type="signal peptide" evidence="2">
    <location>
        <begin position="1"/>
        <end position="20"/>
    </location>
</feature>
<dbReference type="EMBL" id="KY031242">
    <property type="protein sequence ID" value="ATU82993.1"/>
    <property type="molecule type" value="mRNA"/>
</dbReference>
<reference evidence="4" key="1">
    <citation type="submission" date="2016-10" db="EMBL/GenBank/DDBJ databases">
        <title>The assassin bug Pristhesancus plagipennis produces two different types of venom.</title>
        <authorList>
            <person name="Walker A.A."/>
            <person name="Herzig V."/>
            <person name="Jin J."/>
            <person name="Fry B.G."/>
            <person name="King G.F."/>
        </authorList>
    </citation>
    <scope>NUCLEOTIDE SEQUENCE</scope>
    <source>
        <tissue evidence="4">Venom/labial glands</tissue>
    </source>
</reference>
<dbReference type="InterPro" id="IPR013783">
    <property type="entry name" value="Ig-like_fold"/>
</dbReference>
<evidence type="ECO:0000256" key="1">
    <source>
        <dbReference type="SAM" id="MobiDB-lite"/>
    </source>
</evidence>
<organism evidence="4">
    <name type="scientific">Pristhesancus plagipennis</name>
    <name type="common">Common assassin bug</name>
    <dbReference type="NCBI Taxonomy" id="1955184"/>
    <lineage>
        <taxon>Eukaryota</taxon>
        <taxon>Metazoa</taxon>
        <taxon>Ecdysozoa</taxon>
        <taxon>Arthropoda</taxon>
        <taxon>Hexapoda</taxon>
        <taxon>Insecta</taxon>
        <taxon>Pterygota</taxon>
        <taxon>Neoptera</taxon>
        <taxon>Paraneoptera</taxon>
        <taxon>Hemiptera</taxon>
        <taxon>Heteroptera</taxon>
        <taxon>Panheteroptera</taxon>
        <taxon>Cimicomorpha</taxon>
        <taxon>Reduviidae</taxon>
        <taxon>Harpactorinae</taxon>
        <taxon>Harpactorini</taxon>
        <taxon>Pristhesancus</taxon>
    </lineage>
</organism>
<dbReference type="Gene3D" id="2.60.40.10">
    <property type="entry name" value="Immunoglobulins"/>
    <property type="match status" value="2"/>
</dbReference>
<dbReference type="PROSITE" id="PS50835">
    <property type="entry name" value="IG_LIKE"/>
    <property type="match status" value="1"/>
</dbReference>
<feature type="compositionally biased region" description="Basic and acidic residues" evidence="1">
    <location>
        <begin position="235"/>
        <end position="251"/>
    </location>
</feature>
<dbReference type="AlphaFoldDB" id="A0A2K8JPN7"/>
<protein>
    <recommendedName>
        <fullName evidence="3">Ig-like domain-containing protein</fullName>
    </recommendedName>
</protein>
<feature type="domain" description="Ig-like" evidence="3">
    <location>
        <begin position="35"/>
        <end position="122"/>
    </location>
</feature>
<feature type="chain" id="PRO_5014933732" description="Ig-like domain-containing protein" evidence="2">
    <location>
        <begin position="21"/>
        <end position="288"/>
    </location>
</feature>
<proteinExistence type="evidence at transcript level"/>
<dbReference type="SUPFAM" id="SSF48726">
    <property type="entry name" value="Immunoglobulin"/>
    <property type="match status" value="1"/>
</dbReference>
<dbReference type="InterPro" id="IPR036179">
    <property type="entry name" value="Ig-like_dom_sf"/>
</dbReference>
<dbReference type="FunFam" id="2.60.40.10:FF:000437">
    <property type="entry name" value="Beat-IIIc, isoform A"/>
    <property type="match status" value="1"/>
</dbReference>
<evidence type="ECO:0000256" key="2">
    <source>
        <dbReference type="SAM" id="SignalP"/>
    </source>
</evidence>
<dbReference type="PANTHER" id="PTHR21261">
    <property type="entry name" value="BEAT PROTEIN"/>
    <property type="match status" value="1"/>
</dbReference>
<evidence type="ECO:0000313" key="4">
    <source>
        <dbReference type="EMBL" id="ATU82993.1"/>
    </source>
</evidence>